<protein>
    <submittedName>
        <fullName evidence="4">ELL2 factor</fullName>
    </submittedName>
</protein>
<gene>
    <name evidence="4" type="primary">Ell2</name>
    <name evidence="4" type="ORF">FORRUF_R14981</name>
</gene>
<evidence type="ECO:0000259" key="3">
    <source>
        <dbReference type="PROSITE" id="PS51980"/>
    </source>
</evidence>
<dbReference type="GO" id="GO:0008023">
    <property type="term" value="C:transcription elongation factor complex"/>
    <property type="evidence" value="ECO:0007669"/>
    <property type="project" value="TreeGrafter"/>
</dbReference>
<dbReference type="AlphaFoldDB" id="A0A7L0NZ04"/>
<dbReference type="GO" id="GO:0000987">
    <property type="term" value="F:cis-regulatory region sequence-specific DNA binding"/>
    <property type="evidence" value="ECO:0007669"/>
    <property type="project" value="TreeGrafter"/>
</dbReference>
<keyword evidence="5" id="KW-1185">Reference proteome</keyword>
<dbReference type="PROSITE" id="PS51980">
    <property type="entry name" value="OCEL"/>
    <property type="match status" value="1"/>
</dbReference>
<comment type="caution">
    <text evidence="4">The sequence shown here is derived from an EMBL/GenBank/DDBJ whole genome shotgun (WGS) entry which is preliminary data.</text>
</comment>
<feature type="non-terminal residue" evidence="4">
    <location>
        <position position="1"/>
    </location>
</feature>
<evidence type="ECO:0000256" key="1">
    <source>
        <dbReference type="ARBA" id="ARBA00009171"/>
    </source>
</evidence>
<dbReference type="InterPro" id="IPR010844">
    <property type="entry name" value="Occludin_ELL"/>
</dbReference>
<dbReference type="GO" id="GO:0042795">
    <property type="term" value="P:snRNA transcription by RNA polymerase II"/>
    <property type="evidence" value="ECO:0007669"/>
    <property type="project" value="TreeGrafter"/>
</dbReference>
<dbReference type="GO" id="GO:0032968">
    <property type="term" value="P:positive regulation of transcription elongation by RNA polymerase II"/>
    <property type="evidence" value="ECO:0007669"/>
    <property type="project" value="TreeGrafter"/>
</dbReference>
<dbReference type="Proteomes" id="UP000520463">
    <property type="component" value="Unassembled WGS sequence"/>
</dbReference>
<dbReference type="Gene3D" id="6.10.140.340">
    <property type="match status" value="1"/>
</dbReference>
<organism evidence="4 5">
    <name type="scientific">Formicarius rufipectus</name>
    <dbReference type="NCBI Taxonomy" id="1118560"/>
    <lineage>
        <taxon>Eukaryota</taxon>
        <taxon>Metazoa</taxon>
        <taxon>Chordata</taxon>
        <taxon>Craniata</taxon>
        <taxon>Vertebrata</taxon>
        <taxon>Euteleostomi</taxon>
        <taxon>Archelosauria</taxon>
        <taxon>Archosauria</taxon>
        <taxon>Dinosauria</taxon>
        <taxon>Saurischia</taxon>
        <taxon>Theropoda</taxon>
        <taxon>Coelurosauria</taxon>
        <taxon>Aves</taxon>
        <taxon>Neognathae</taxon>
        <taxon>Neoaves</taxon>
        <taxon>Telluraves</taxon>
        <taxon>Australaves</taxon>
        <taxon>Passeriformes</taxon>
        <taxon>Formicariidae</taxon>
        <taxon>Formicarius</taxon>
    </lineage>
</organism>
<feature type="non-terminal residue" evidence="4">
    <location>
        <position position="67"/>
    </location>
</feature>
<evidence type="ECO:0000256" key="2">
    <source>
        <dbReference type="PROSITE-ProRule" id="PRU01324"/>
    </source>
</evidence>
<proteinExistence type="inferred from homology"/>
<comment type="similarity">
    <text evidence="1 2">Belongs to the ELL/occludin family.</text>
</comment>
<name>A0A7L0NZ04_9PASS</name>
<sequence length="67" mass="7717">IRKYVAIVSLEQRQSYEDEFNAGYGEYQTLRAQIDTITGTFRNLEEQRKLLTPGSTAYQVKKGNTVK</sequence>
<dbReference type="Pfam" id="PF07303">
    <property type="entry name" value="Occludin_ELL"/>
    <property type="match status" value="1"/>
</dbReference>
<dbReference type="OrthoDB" id="6284217at2759"/>
<dbReference type="PANTHER" id="PTHR23288">
    <property type="entry name" value="OCCLUDIN AND RNA POLYMERASE II ELONGATION FACTOR ELL"/>
    <property type="match status" value="1"/>
</dbReference>
<dbReference type="InterPro" id="IPR031176">
    <property type="entry name" value="ELL/occludin"/>
</dbReference>
<reference evidence="4 5" key="1">
    <citation type="submission" date="2019-09" db="EMBL/GenBank/DDBJ databases">
        <title>Bird 10,000 Genomes (B10K) Project - Family phase.</title>
        <authorList>
            <person name="Zhang G."/>
        </authorList>
    </citation>
    <scope>NUCLEOTIDE SEQUENCE [LARGE SCALE GENOMIC DNA]</scope>
    <source>
        <strain evidence="4">B10K-DU-001-43</strain>
        <tissue evidence="4">Muscle</tissue>
    </source>
</reference>
<accession>A0A7L0NZ04</accession>
<dbReference type="PANTHER" id="PTHR23288:SF8">
    <property type="entry name" value="RNA POLYMERASE II ELONGATION FACTOR ELL2"/>
    <property type="match status" value="1"/>
</dbReference>
<dbReference type="SUPFAM" id="SSF144292">
    <property type="entry name" value="occludin/ELL-like"/>
    <property type="match status" value="1"/>
</dbReference>
<feature type="domain" description="OCEL" evidence="3">
    <location>
        <begin position="1"/>
        <end position="67"/>
    </location>
</feature>
<dbReference type="EMBL" id="VXAU01009037">
    <property type="protein sequence ID" value="NXK98819.1"/>
    <property type="molecule type" value="Genomic_DNA"/>
</dbReference>
<evidence type="ECO:0000313" key="5">
    <source>
        <dbReference type="Proteomes" id="UP000520463"/>
    </source>
</evidence>
<evidence type="ECO:0000313" key="4">
    <source>
        <dbReference type="EMBL" id="NXK98819.1"/>
    </source>
</evidence>